<evidence type="ECO:0000313" key="2">
    <source>
        <dbReference type="Proteomes" id="UP001592582"/>
    </source>
</evidence>
<dbReference type="EMBL" id="JBHEZX010000006">
    <property type="protein sequence ID" value="MFC1410955.1"/>
    <property type="molecule type" value="Genomic_DNA"/>
</dbReference>
<comment type="caution">
    <text evidence="1">The sequence shown here is derived from an EMBL/GenBank/DDBJ whole genome shotgun (WGS) entry which is preliminary data.</text>
</comment>
<dbReference type="Proteomes" id="UP001592582">
    <property type="component" value="Unassembled WGS sequence"/>
</dbReference>
<dbReference type="SUPFAM" id="SSF50998">
    <property type="entry name" value="Quinoprotein alcohol dehydrogenase-like"/>
    <property type="match status" value="1"/>
</dbReference>
<evidence type="ECO:0000313" key="1">
    <source>
        <dbReference type="EMBL" id="MFC1410955.1"/>
    </source>
</evidence>
<gene>
    <name evidence="1" type="ORF">ACEZDG_16970</name>
</gene>
<dbReference type="InterPro" id="IPR011047">
    <property type="entry name" value="Quinoprotein_ADH-like_sf"/>
</dbReference>
<keyword evidence="2" id="KW-1185">Reference proteome</keyword>
<accession>A0ABV6VB55</accession>
<sequence length="105" mass="10792">MLTSLDMRGTLSRWNAVTGEPIGQLLRPGPDTSLTAASAAGGGVLFTAPYDGQTTLWGAVSGETIGPPLPGSGPAALACFDGSVQMATRTTDAEMTIRRLFNPLI</sequence>
<proteinExistence type="predicted"/>
<organism evidence="1 2">
    <name type="scientific">Streptacidiphilus alkalitolerans</name>
    <dbReference type="NCBI Taxonomy" id="3342712"/>
    <lineage>
        <taxon>Bacteria</taxon>
        <taxon>Bacillati</taxon>
        <taxon>Actinomycetota</taxon>
        <taxon>Actinomycetes</taxon>
        <taxon>Kitasatosporales</taxon>
        <taxon>Streptomycetaceae</taxon>
        <taxon>Streptacidiphilus</taxon>
    </lineage>
</organism>
<name>A0ABV6VB55_9ACTN</name>
<reference evidence="1 2" key="1">
    <citation type="submission" date="2024-09" db="EMBL/GenBank/DDBJ databases">
        <authorList>
            <person name="Lee S.D."/>
        </authorList>
    </citation>
    <scope>NUCLEOTIDE SEQUENCE [LARGE SCALE GENOMIC DNA]</scope>
    <source>
        <strain evidence="1 2">N1-1</strain>
    </source>
</reference>
<protein>
    <submittedName>
        <fullName evidence="1">Uncharacterized protein</fullName>
    </submittedName>
</protein>